<proteinExistence type="predicted"/>
<dbReference type="PROSITE" id="PS51257">
    <property type="entry name" value="PROKAR_LIPOPROTEIN"/>
    <property type="match status" value="1"/>
</dbReference>
<comment type="caution">
    <text evidence="1">The sequence shown here is derived from an EMBL/GenBank/DDBJ whole genome shotgun (WGS) entry which is preliminary data.</text>
</comment>
<accession>A0A9D2GR54</accession>
<dbReference type="InterPro" id="IPR027840">
    <property type="entry name" value="DUF4493"/>
</dbReference>
<dbReference type="Pfam" id="PF14900">
    <property type="entry name" value="DUF4493"/>
    <property type="match status" value="1"/>
</dbReference>
<evidence type="ECO:0000313" key="1">
    <source>
        <dbReference type="EMBL" id="HIZ86131.1"/>
    </source>
</evidence>
<gene>
    <name evidence="1" type="ORF">IAC04_06545</name>
</gene>
<dbReference type="Proteomes" id="UP000824115">
    <property type="component" value="Unassembled WGS sequence"/>
</dbReference>
<dbReference type="EMBL" id="DXAW01000113">
    <property type="protein sequence ID" value="HIZ86131.1"/>
    <property type="molecule type" value="Genomic_DNA"/>
</dbReference>
<reference evidence="1" key="2">
    <citation type="submission" date="2021-04" db="EMBL/GenBank/DDBJ databases">
        <authorList>
            <person name="Gilroy R."/>
        </authorList>
    </citation>
    <scope>NUCLEOTIDE SEQUENCE</scope>
    <source>
        <strain evidence="1">Gambia16-554</strain>
    </source>
</reference>
<protein>
    <submittedName>
        <fullName evidence="1">DUF4493 domain-containing protein</fullName>
    </submittedName>
</protein>
<dbReference type="AlphaFoldDB" id="A0A9D2GR54"/>
<organism evidence="1 2">
    <name type="scientific">Candidatus Coprenecus stercoravium</name>
    <dbReference type="NCBI Taxonomy" id="2840735"/>
    <lineage>
        <taxon>Bacteria</taxon>
        <taxon>Pseudomonadati</taxon>
        <taxon>Bacteroidota</taxon>
        <taxon>Bacteroidia</taxon>
        <taxon>Bacteroidales</taxon>
        <taxon>Rikenellaceae</taxon>
        <taxon>Rikenellaceae incertae sedis</taxon>
        <taxon>Candidatus Coprenecus</taxon>
    </lineage>
</organism>
<evidence type="ECO:0000313" key="2">
    <source>
        <dbReference type="Proteomes" id="UP000824115"/>
    </source>
</evidence>
<sequence length="395" mass="42312">MKKIILVSAAVMAFMAAGCNKENIVIYSGETARLELSLSAEGDFVEVKSEETADVNEFSLSIIDVASGRTVSSWDRYADVPESISLSPAEYRVEAASPGSQPVAWAQPVFKGSQTVTIEAGSTEQVSVVCTIANMKVSVRCTEAFLAEVKPDFTVTVSTEDGPLIFNKEKIDAGEAGYFDVAPLSMDLYAERVSGGMVTHHMEIDQVAAKDHHIFTLDASGTGYAELSAGISIDYSCNEKVENILIGGLEEEPVEEPEPEEPETEAVTITATAGIDEPVTYSKSALPSEFNLTVKVPAGVEKYEVNVKSSGLQGLLDMMTMPYTVDLANMNAAEEGFWGALFGITSADVKGRTEVVFQIAAFLMAMPEETNELEIVITDKNGETSSATLTIIMTA</sequence>
<name>A0A9D2GR54_9BACT</name>
<reference evidence="1" key="1">
    <citation type="journal article" date="2021" name="PeerJ">
        <title>Extensive microbial diversity within the chicken gut microbiome revealed by metagenomics and culture.</title>
        <authorList>
            <person name="Gilroy R."/>
            <person name="Ravi A."/>
            <person name="Getino M."/>
            <person name="Pursley I."/>
            <person name="Horton D.L."/>
            <person name="Alikhan N.F."/>
            <person name="Baker D."/>
            <person name="Gharbi K."/>
            <person name="Hall N."/>
            <person name="Watson M."/>
            <person name="Adriaenssens E.M."/>
            <person name="Foster-Nyarko E."/>
            <person name="Jarju S."/>
            <person name="Secka A."/>
            <person name="Antonio M."/>
            <person name="Oren A."/>
            <person name="Chaudhuri R.R."/>
            <person name="La Ragione R."/>
            <person name="Hildebrand F."/>
            <person name="Pallen M.J."/>
        </authorList>
    </citation>
    <scope>NUCLEOTIDE SEQUENCE</scope>
    <source>
        <strain evidence="1">Gambia16-554</strain>
    </source>
</reference>